<dbReference type="RefSeq" id="WP_015826914.1">
    <property type="nucleotide sequence ID" value="NC_012982.1"/>
</dbReference>
<dbReference type="HOGENOM" id="CLU_000445_114_15_5"/>
<keyword evidence="6" id="KW-0902">Two-component regulatory system</keyword>
<feature type="domain" description="Histidine kinase" evidence="8">
    <location>
        <begin position="192"/>
        <end position="424"/>
    </location>
</feature>
<name>C6XRD2_HIRBI</name>
<dbReference type="InterPro" id="IPR005467">
    <property type="entry name" value="His_kinase_dom"/>
</dbReference>
<dbReference type="PANTHER" id="PTHR43047:SF72">
    <property type="entry name" value="OSMOSENSING HISTIDINE PROTEIN KINASE SLN1"/>
    <property type="match status" value="1"/>
</dbReference>
<dbReference type="InterPro" id="IPR003594">
    <property type="entry name" value="HATPase_dom"/>
</dbReference>
<dbReference type="Gene3D" id="1.10.287.130">
    <property type="match status" value="1"/>
</dbReference>
<dbReference type="Pfam" id="PF01590">
    <property type="entry name" value="GAF"/>
    <property type="match status" value="1"/>
</dbReference>
<dbReference type="SUPFAM" id="SSF55874">
    <property type="entry name" value="ATPase domain of HSP90 chaperone/DNA topoisomerase II/histidine kinase"/>
    <property type="match status" value="1"/>
</dbReference>
<dbReference type="InterPro" id="IPR036890">
    <property type="entry name" value="HATPase_C_sf"/>
</dbReference>
<dbReference type="PRINTS" id="PR00344">
    <property type="entry name" value="BCTRLSENSOR"/>
</dbReference>
<dbReference type="Gene3D" id="3.40.50.2300">
    <property type="match status" value="1"/>
</dbReference>
<evidence type="ECO:0000256" key="3">
    <source>
        <dbReference type="ARBA" id="ARBA00022553"/>
    </source>
</evidence>
<keyword evidence="5 10" id="KW-0418">Kinase</keyword>
<dbReference type="SUPFAM" id="SSF52172">
    <property type="entry name" value="CheY-like"/>
    <property type="match status" value="1"/>
</dbReference>
<gene>
    <name evidence="10" type="ordered locus">Hbal_1070</name>
</gene>
<dbReference type="FunFam" id="3.30.565.10:FF:000010">
    <property type="entry name" value="Sensor histidine kinase RcsC"/>
    <property type="match status" value="1"/>
</dbReference>
<dbReference type="OrthoDB" id="9774458at2"/>
<dbReference type="EC" id="2.7.13.3" evidence="2"/>
<dbReference type="KEGG" id="hba:Hbal_1070"/>
<dbReference type="STRING" id="582402.Hbal_1070"/>
<dbReference type="GO" id="GO:0009927">
    <property type="term" value="F:histidine phosphotransfer kinase activity"/>
    <property type="evidence" value="ECO:0007669"/>
    <property type="project" value="TreeGrafter"/>
</dbReference>
<dbReference type="PANTHER" id="PTHR43047">
    <property type="entry name" value="TWO-COMPONENT HISTIDINE PROTEIN KINASE"/>
    <property type="match status" value="1"/>
</dbReference>
<keyword evidence="3 7" id="KW-0597">Phosphoprotein</keyword>
<dbReference type="InterPro" id="IPR036097">
    <property type="entry name" value="HisK_dim/P_sf"/>
</dbReference>
<dbReference type="GO" id="GO:0005886">
    <property type="term" value="C:plasma membrane"/>
    <property type="evidence" value="ECO:0007669"/>
    <property type="project" value="TreeGrafter"/>
</dbReference>
<organism evidence="10 11">
    <name type="scientific">Hirschia baltica (strain ATCC 49814 / DSM 5838 / IFAM 1418)</name>
    <dbReference type="NCBI Taxonomy" id="582402"/>
    <lineage>
        <taxon>Bacteria</taxon>
        <taxon>Pseudomonadati</taxon>
        <taxon>Pseudomonadota</taxon>
        <taxon>Alphaproteobacteria</taxon>
        <taxon>Hyphomonadales</taxon>
        <taxon>Hyphomonadaceae</taxon>
        <taxon>Hirschia</taxon>
    </lineage>
</organism>
<dbReference type="InterPro" id="IPR001789">
    <property type="entry name" value="Sig_transdc_resp-reg_receiver"/>
</dbReference>
<dbReference type="CDD" id="cd00082">
    <property type="entry name" value="HisKA"/>
    <property type="match status" value="1"/>
</dbReference>
<dbReference type="InterPro" id="IPR029016">
    <property type="entry name" value="GAF-like_dom_sf"/>
</dbReference>
<dbReference type="Gene3D" id="3.30.565.10">
    <property type="entry name" value="Histidine kinase-like ATPase, C-terminal domain"/>
    <property type="match status" value="1"/>
</dbReference>
<sequence>MASEYARAIDDETFYPDGLDELFSSGVLDSTQASAFEKIAWLAAKVLSAPIAFVSLLGGKKYWLYSLEHCDEQHLIHDLKPLQAETRSNDVFEIPDARLDPDYFDLPSFDGTTGIRFYASAPIAGPSGEVCGHFVLASKSPRTLSSEERNVLRCLADQIESELRLLLQMQEEASLRFAATKAFNAKSSFLSLISHEIRTPIAGIMGATDMLIAKVNNRAYEDNEAEKELLNTVWSSASDLLQLLNETLDAAKIEADGVQIHNQSFDLVAFCEKLKNHFKPLAENKGLDLNIRFDGLGEFSQHIEADPTRIRQILFNLIHNAMKFTGKGEVSCNISILPRENSIENACLLNIEVSDTGIGMTQAEVANLFVPFNQANVGDDREYGGTGLGMTLVKQLVDRMEGTIAVRSQRGVGTQLKIQIPTFEIVEDGWVVDRRPELEDIKEGSLEAVDADALKGLQVLVVDDNSQNLFILSRVLETWGCDAIIAENGNNALQEAKSHSFDAIILDLHMPHKSGFEVARELRQYTSSTRLIACSADTTQDAYAKCQEAGFDDILAKPFDWALMHSALSKCV</sequence>
<evidence type="ECO:0000256" key="2">
    <source>
        <dbReference type="ARBA" id="ARBA00012438"/>
    </source>
</evidence>
<dbReference type="SMART" id="SM00448">
    <property type="entry name" value="REC"/>
    <property type="match status" value="1"/>
</dbReference>
<dbReference type="EMBL" id="CP001678">
    <property type="protein sequence ID" value="ACT58764.1"/>
    <property type="molecule type" value="Genomic_DNA"/>
</dbReference>
<comment type="catalytic activity">
    <reaction evidence="1">
        <text>ATP + protein L-histidine = ADP + protein N-phospho-L-histidine.</text>
        <dbReference type="EC" id="2.7.13.3"/>
    </reaction>
</comment>
<dbReference type="Pfam" id="PF02518">
    <property type="entry name" value="HATPase_c"/>
    <property type="match status" value="1"/>
</dbReference>
<keyword evidence="4" id="KW-0808">Transferase</keyword>
<dbReference type="CDD" id="cd17546">
    <property type="entry name" value="REC_hyHK_CKI1_RcsC-like"/>
    <property type="match status" value="1"/>
</dbReference>
<keyword evidence="11" id="KW-1185">Reference proteome</keyword>
<evidence type="ECO:0000256" key="7">
    <source>
        <dbReference type="PROSITE-ProRule" id="PRU00169"/>
    </source>
</evidence>
<dbReference type="InterPro" id="IPR004358">
    <property type="entry name" value="Sig_transdc_His_kin-like_C"/>
</dbReference>
<evidence type="ECO:0000256" key="5">
    <source>
        <dbReference type="ARBA" id="ARBA00022777"/>
    </source>
</evidence>
<feature type="modified residue" description="4-aspartylphosphate" evidence="7">
    <location>
        <position position="507"/>
    </location>
</feature>
<dbReference type="SMART" id="SM00388">
    <property type="entry name" value="HisKA"/>
    <property type="match status" value="1"/>
</dbReference>
<dbReference type="InterPro" id="IPR003018">
    <property type="entry name" value="GAF"/>
</dbReference>
<evidence type="ECO:0000256" key="6">
    <source>
        <dbReference type="ARBA" id="ARBA00023012"/>
    </source>
</evidence>
<evidence type="ECO:0000256" key="4">
    <source>
        <dbReference type="ARBA" id="ARBA00022679"/>
    </source>
</evidence>
<evidence type="ECO:0000259" key="8">
    <source>
        <dbReference type="PROSITE" id="PS50109"/>
    </source>
</evidence>
<dbReference type="eggNOG" id="COG2205">
    <property type="taxonomic scope" value="Bacteria"/>
</dbReference>
<reference evidence="11" key="1">
    <citation type="journal article" date="2011" name="J. Bacteriol.">
        <title>Genome sequences of eight morphologically diverse alphaproteobacteria.</title>
        <authorList>
            <consortium name="US DOE Joint Genome Institute"/>
            <person name="Brown P.J."/>
            <person name="Kysela D.T."/>
            <person name="Buechlein A."/>
            <person name="Hemmerich C."/>
            <person name="Brun Y.V."/>
        </authorList>
    </citation>
    <scope>NUCLEOTIDE SEQUENCE [LARGE SCALE GENOMIC DNA]</scope>
    <source>
        <strain evidence="11">ATCC 49814 / DSM 5838 / IFAM 1418</strain>
    </source>
</reference>
<evidence type="ECO:0000313" key="10">
    <source>
        <dbReference type="EMBL" id="ACT58764.1"/>
    </source>
</evidence>
<evidence type="ECO:0000313" key="11">
    <source>
        <dbReference type="Proteomes" id="UP000002745"/>
    </source>
</evidence>
<accession>C6XRD2</accession>
<evidence type="ECO:0000256" key="1">
    <source>
        <dbReference type="ARBA" id="ARBA00000085"/>
    </source>
</evidence>
<dbReference type="SMART" id="SM00387">
    <property type="entry name" value="HATPase_c"/>
    <property type="match status" value="1"/>
</dbReference>
<dbReference type="Pfam" id="PF00512">
    <property type="entry name" value="HisKA"/>
    <property type="match status" value="1"/>
</dbReference>
<dbReference type="SMART" id="SM00065">
    <property type="entry name" value="GAF"/>
    <property type="match status" value="1"/>
</dbReference>
<dbReference type="SUPFAM" id="SSF55781">
    <property type="entry name" value="GAF domain-like"/>
    <property type="match status" value="1"/>
</dbReference>
<dbReference type="Pfam" id="PF00072">
    <property type="entry name" value="Response_reg"/>
    <property type="match status" value="1"/>
</dbReference>
<proteinExistence type="predicted"/>
<dbReference type="InterPro" id="IPR011006">
    <property type="entry name" value="CheY-like_superfamily"/>
</dbReference>
<dbReference type="SUPFAM" id="SSF47384">
    <property type="entry name" value="Homodimeric domain of signal transducing histidine kinase"/>
    <property type="match status" value="1"/>
</dbReference>
<dbReference type="CDD" id="cd16922">
    <property type="entry name" value="HATPase_EvgS-ArcB-TorS-like"/>
    <property type="match status" value="1"/>
</dbReference>
<dbReference type="PROSITE" id="PS50110">
    <property type="entry name" value="RESPONSE_REGULATORY"/>
    <property type="match status" value="1"/>
</dbReference>
<evidence type="ECO:0000259" key="9">
    <source>
        <dbReference type="PROSITE" id="PS50110"/>
    </source>
</evidence>
<dbReference type="InterPro" id="IPR003661">
    <property type="entry name" value="HisK_dim/P_dom"/>
</dbReference>
<dbReference type="Proteomes" id="UP000002745">
    <property type="component" value="Chromosome"/>
</dbReference>
<dbReference type="Gene3D" id="3.30.450.40">
    <property type="match status" value="1"/>
</dbReference>
<dbReference type="GO" id="GO:0000155">
    <property type="term" value="F:phosphorelay sensor kinase activity"/>
    <property type="evidence" value="ECO:0007669"/>
    <property type="project" value="InterPro"/>
</dbReference>
<dbReference type="PROSITE" id="PS50109">
    <property type="entry name" value="HIS_KIN"/>
    <property type="match status" value="1"/>
</dbReference>
<dbReference type="eggNOG" id="COG0784">
    <property type="taxonomic scope" value="Bacteria"/>
</dbReference>
<feature type="domain" description="Response regulatory" evidence="9">
    <location>
        <begin position="458"/>
        <end position="572"/>
    </location>
</feature>
<protein>
    <recommendedName>
        <fullName evidence="2">histidine kinase</fullName>
        <ecNumber evidence="2">2.7.13.3</ecNumber>
    </recommendedName>
</protein>
<dbReference type="AlphaFoldDB" id="C6XRD2"/>